<dbReference type="EMBL" id="BJNN01000234">
    <property type="protein sequence ID" value="GEC65354.1"/>
    <property type="molecule type" value="Genomic_DNA"/>
</dbReference>
<proteinExistence type="predicted"/>
<keyword evidence="3" id="KW-1185">Reference proteome</keyword>
<dbReference type="RefSeq" id="WP_003621781.1">
    <property type="nucleotide sequence ID" value="NZ_BJNN01000234.1"/>
</dbReference>
<name>A0ABQ0SIS1_NOVHA</name>
<protein>
    <submittedName>
        <fullName evidence="2">Uncharacterized protein</fullName>
    </submittedName>
</protein>
<feature type="region of interest" description="Disordered" evidence="1">
    <location>
        <begin position="61"/>
        <end position="96"/>
    </location>
</feature>
<comment type="caution">
    <text evidence="2">The sequence shown here is derived from an EMBL/GenBank/DDBJ whole genome shotgun (WGS) entry which is preliminary data.</text>
</comment>
<organism evidence="2 3">
    <name type="scientific">Novacetimonas hansenii</name>
    <name type="common">Komagataeibacter hansenii</name>
    <dbReference type="NCBI Taxonomy" id="436"/>
    <lineage>
        <taxon>Bacteria</taxon>
        <taxon>Pseudomonadati</taxon>
        <taxon>Pseudomonadota</taxon>
        <taxon>Alphaproteobacteria</taxon>
        <taxon>Acetobacterales</taxon>
        <taxon>Acetobacteraceae</taxon>
        <taxon>Novacetimonas</taxon>
    </lineage>
</organism>
<evidence type="ECO:0000313" key="3">
    <source>
        <dbReference type="Proteomes" id="UP000319478"/>
    </source>
</evidence>
<accession>A0ABQ0SIS1</accession>
<sequence>MTTATVQTYAVYLTAATSAHPGGYVVDNVEWDGASAWTPPAGTTAIADPDRKYPIGSTYGAPAAATTATTTAATTTPTTATATAAASTTAATITTT</sequence>
<evidence type="ECO:0000256" key="1">
    <source>
        <dbReference type="SAM" id="MobiDB-lite"/>
    </source>
</evidence>
<gene>
    <name evidence="2" type="ORF">GHA01_32030</name>
</gene>
<dbReference type="Proteomes" id="UP000319478">
    <property type="component" value="Unassembled WGS sequence"/>
</dbReference>
<evidence type="ECO:0000313" key="2">
    <source>
        <dbReference type="EMBL" id="GEC65354.1"/>
    </source>
</evidence>
<reference evidence="2 3" key="1">
    <citation type="submission" date="2019-06" db="EMBL/GenBank/DDBJ databases">
        <title>Whole genome shotgun sequence of Komagataeibacter hansenii NBRC 14820.</title>
        <authorList>
            <person name="Hosoyama A."/>
            <person name="Uohara A."/>
            <person name="Ohji S."/>
            <person name="Ichikawa N."/>
        </authorList>
    </citation>
    <scope>NUCLEOTIDE SEQUENCE [LARGE SCALE GENOMIC DNA]</scope>
    <source>
        <strain evidence="2 3">NBRC 14820</strain>
    </source>
</reference>